<dbReference type="GO" id="GO:0005737">
    <property type="term" value="C:cytoplasm"/>
    <property type="evidence" value="ECO:0007669"/>
    <property type="project" value="UniProtKB-SubCell"/>
</dbReference>
<dbReference type="EMBL" id="FOQA01000004">
    <property type="protein sequence ID" value="SFH90792.1"/>
    <property type="molecule type" value="Genomic_DNA"/>
</dbReference>
<feature type="binding site" evidence="11">
    <location>
        <begin position="70"/>
        <end position="73"/>
    </location>
    <ligand>
        <name>NADP(+)</name>
        <dbReference type="ChEBI" id="CHEBI:58349"/>
    </ligand>
</feature>
<feature type="domain" description="Pyrroline-5-carboxylate reductase catalytic N-terminal" evidence="13">
    <location>
        <begin position="4"/>
        <end position="99"/>
    </location>
</feature>
<dbReference type="FunFam" id="3.40.50.720:FF:000190">
    <property type="entry name" value="Pyrroline-5-carboxylate reductase"/>
    <property type="match status" value="1"/>
</dbReference>
<evidence type="ECO:0000256" key="9">
    <source>
        <dbReference type="HAMAP-Rule" id="MF_01925"/>
    </source>
</evidence>
<dbReference type="InterPro" id="IPR000304">
    <property type="entry name" value="Pyrroline-COOH_reductase"/>
</dbReference>
<evidence type="ECO:0000256" key="2">
    <source>
        <dbReference type="ARBA" id="ARBA00005525"/>
    </source>
</evidence>
<dbReference type="InterPro" id="IPR029036">
    <property type="entry name" value="P5CR_dimer"/>
</dbReference>
<dbReference type="PANTHER" id="PTHR11645:SF0">
    <property type="entry name" value="PYRROLINE-5-CARBOXYLATE REDUCTASE 3"/>
    <property type="match status" value="1"/>
</dbReference>
<dbReference type="RefSeq" id="WP_093371556.1">
    <property type="nucleotide sequence ID" value="NZ_FOQA01000004.1"/>
</dbReference>
<evidence type="ECO:0000313" key="16">
    <source>
        <dbReference type="Proteomes" id="UP000199287"/>
    </source>
</evidence>
<name>A0A1I3DVN5_9FIRM</name>
<dbReference type="Gene3D" id="1.10.3730.10">
    <property type="entry name" value="ProC C-terminal domain-like"/>
    <property type="match status" value="1"/>
</dbReference>
<sequence length="279" mass="30208">MERKVGFIGAGNMGTAMIGGIIKAGFTNPQNVSVFDPKEEQVTFLVDQYGINKADSVESLIQDSHLLVLAVKPNLYPTILKQIKKHLKTTHIIITIAAGVSLRQVEEIIGKSYKIIRTMPNTPALVQKGMAALCPNEQMKEKDFQLVGELFNSFGKWEMVEEKLIDTVIAVSGSAPAYVFMFVEAMADAAVQGGMPRKQAYQFAAQTIVGAASMVMETEKHPGELKDMVCSPGGTTIEAVRSLEKSGFRSAIIEAMADCMKKADDMNAQSSKHSSSANG</sequence>
<dbReference type="FunFam" id="1.10.3730.10:FF:000001">
    <property type="entry name" value="Pyrroline-5-carboxylate reductase"/>
    <property type="match status" value="1"/>
</dbReference>
<protein>
    <recommendedName>
        <fullName evidence="9 10">Pyrroline-5-carboxylate reductase</fullName>
        <shortName evidence="9">P5C reductase</shortName>
        <shortName evidence="9">P5CR</shortName>
        <ecNumber evidence="9 10">1.5.1.2</ecNumber>
    </recommendedName>
    <alternativeName>
        <fullName evidence="9">PCA reductase</fullName>
    </alternativeName>
</protein>
<keyword evidence="7 9" id="KW-0560">Oxidoreductase</keyword>
<feature type="domain" description="Pyrroline-5-carboxylate reductase dimerisation" evidence="14">
    <location>
        <begin position="162"/>
        <end position="265"/>
    </location>
</feature>
<evidence type="ECO:0000256" key="3">
    <source>
        <dbReference type="ARBA" id="ARBA00022490"/>
    </source>
</evidence>
<dbReference type="Pfam" id="PF03807">
    <property type="entry name" value="F420_oxidored"/>
    <property type="match status" value="1"/>
</dbReference>
<dbReference type="Proteomes" id="UP000199287">
    <property type="component" value="Unassembled WGS sequence"/>
</dbReference>
<evidence type="ECO:0000256" key="4">
    <source>
        <dbReference type="ARBA" id="ARBA00022605"/>
    </source>
</evidence>
<dbReference type="STRING" id="69895.SAMN05192551_104132"/>
<evidence type="ECO:0000256" key="10">
    <source>
        <dbReference type="NCBIfam" id="TIGR00112"/>
    </source>
</evidence>
<dbReference type="PANTHER" id="PTHR11645">
    <property type="entry name" value="PYRROLINE-5-CARBOXYLATE REDUCTASE"/>
    <property type="match status" value="1"/>
</dbReference>
<dbReference type="OrthoDB" id="9805754at2"/>
<accession>A0A1I3DVN5</accession>
<proteinExistence type="inferred from homology"/>
<evidence type="ECO:0000256" key="7">
    <source>
        <dbReference type="ARBA" id="ARBA00023002"/>
    </source>
</evidence>
<keyword evidence="6 9" id="KW-0521">NADP</keyword>
<dbReference type="SUPFAM" id="SSF51735">
    <property type="entry name" value="NAD(P)-binding Rossmann-fold domains"/>
    <property type="match status" value="1"/>
</dbReference>
<dbReference type="InterPro" id="IPR008927">
    <property type="entry name" value="6-PGluconate_DH-like_C_sf"/>
</dbReference>
<dbReference type="UniPathway" id="UPA00098">
    <property type="reaction ID" value="UER00361"/>
</dbReference>
<dbReference type="AlphaFoldDB" id="A0A1I3DVN5"/>
<evidence type="ECO:0000256" key="11">
    <source>
        <dbReference type="PIRSR" id="PIRSR000193-1"/>
    </source>
</evidence>
<dbReference type="PROSITE" id="PS00521">
    <property type="entry name" value="P5CR"/>
    <property type="match status" value="1"/>
</dbReference>
<evidence type="ECO:0000256" key="6">
    <source>
        <dbReference type="ARBA" id="ARBA00022857"/>
    </source>
</evidence>
<keyword evidence="5 9" id="KW-0641">Proline biosynthesis</keyword>
<evidence type="ECO:0000256" key="8">
    <source>
        <dbReference type="ARBA" id="ARBA00058118"/>
    </source>
</evidence>
<dbReference type="InterPro" id="IPR036291">
    <property type="entry name" value="NAD(P)-bd_dom_sf"/>
</dbReference>
<dbReference type="NCBIfam" id="TIGR00112">
    <property type="entry name" value="proC"/>
    <property type="match status" value="1"/>
</dbReference>
<evidence type="ECO:0000259" key="13">
    <source>
        <dbReference type="Pfam" id="PF03807"/>
    </source>
</evidence>
<organism evidence="15 16">
    <name type="scientific">Tindallia magadiensis</name>
    <dbReference type="NCBI Taxonomy" id="69895"/>
    <lineage>
        <taxon>Bacteria</taxon>
        <taxon>Bacillati</taxon>
        <taxon>Bacillota</taxon>
        <taxon>Clostridia</taxon>
        <taxon>Peptostreptococcales</taxon>
        <taxon>Tindalliaceae</taxon>
        <taxon>Tindallia</taxon>
    </lineage>
</organism>
<dbReference type="Gene3D" id="3.40.50.720">
    <property type="entry name" value="NAD(P)-binding Rossmann-like Domain"/>
    <property type="match status" value="1"/>
</dbReference>
<comment type="catalytic activity">
    <reaction evidence="9">
        <text>L-proline + NAD(+) = (S)-1-pyrroline-5-carboxylate + NADH + 2 H(+)</text>
        <dbReference type="Rhea" id="RHEA:14105"/>
        <dbReference type="ChEBI" id="CHEBI:15378"/>
        <dbReference type="ChEBI" id="CHEBI:17388"/>
        <dbReference type="ChEBI" id="CHEBI:57540"/>
        <dbReference type="ChEBI" id="CHEBI:57945"/>
        <dbReference type="ChEBI" id="CHEBI:60039"/>
        <dbReference type="EC" id="1.5.1.2"/>
    </reaction>
</comment>
<evidence type="ECO:0000256" key="12">
    <source>
        <dbReference type="RuleBase" id="RU003903"/>
    </source>
</evidence>
<keyword evidence="4 9" id="KW-0028">Amino-acid biosynthesis</keyword>
<evidence type="ECO:0000259" key="14">
    <source>
        <dbReference type="Pfam" id="PF14748"/>
    </source>
</evidence>
<dbReference type="PIRSF" id="PIRSF000193">
    <property type="entry name" value="Pyrrol-5-carb_rd"/>
    <property type="match status" value="1"/>
</dbReference>
<dbReference type="EC" id="1.5.1.2" evidence="9 10"/>
<comment type="subcellular location">
    <subcellularLocation>
        <location evidence="1 9">Cytoplasm</location>
    </subcellularLocation>
</comment>
<dbReference type="InterPro" id="IPR028939">
    <property type="entry name" value="P5C_Rdtase_cat_N"/>
</dbReference>
<comment type="pathway">
    <text evidence="9 12">Amino-acid biosynthesis; L-proline biosynthesis; L-proline from L-glutamate 5-semialdehyde: step 1/1.</text>
</comment>
<feature type="binding site" evidence="11">
    <location>
        <begin position="8"/>
        <end position="13"/>
    </location>
    <ligand>
        <name>NADP(+)</name>
        <dbReference type="ChEBI" id="CHEBI:58349"/>
    </ligand>
</feature>
<dbReference type="SUPFAM" id="SSF48179">
    <property type="entry name" value="6-phosphogluconate dehydrogenase C-terminal domain-like"/>
    <property type="match status" value="1"/>
</dbReference>
<evidence type="ECO:0000313" key="15">
    <source>
        <dbReference type="EMBL" id="SFH90792.1"/>
    </source>
</evidence>
<dbReference type="GO" id="GO:0055129">
    <property type="term" value="P:L-proline biosynthetic process"/>
    <property type="evidence" value="ECO:0007669"/>
    <property type="project" value="UniProtKB-UniRule"/>
</dbReference>
<comment type="catalytic activity">
    <reaction evidence="9 12">
        <text>L-proline + NADP(+) = (S)-1-pyrroline-5-carboxylate + NADPH + 2 H(+)</text>
        <dbReference type="Rhea" id="RHEA:14109"/>
        <dbReference type="ChEBI" id="CHEBI:15378"/>
        <dbReference type="ChEBI" id="CHEBI:17388"/>
        <dbReference type="ChEBI" id="CHEBI:57783"/>
        <dbReference type="ChEBI" id="CHEBI:58349"/>
        <dbReference type="ChEBI" id="CHEBI:60039"/>
        <dbReference type="EC" id="1.5.1.2"/>
    </reaction>
</comment>
<reference evidence="16" key="1">
    <citation type="submission" date="2016-10" db="EMBL/GenBank/DDBJ databases">
        <authorList>
            <person name="Varghese N."/>
            <person name="Submissions S."/>
        </authorList>
    </citation>
    <scope>NUCLEOTIDE SEQUENCE [LARGE SCALE GENOMIC DNA]</scope>
    <source>
        <strain evidence="16">Z-7934</strain>
    </source>
</reference>
<keyword evidence="3 9" id="KW-0963">Cytoplasm</keyword>
<dbReference type="HAMAP" id="MF_01925">
    <property type="entry name" value="P5C_reductase"/>
    <property type="match status" value="1"/>
</dbReference>
<comment type="function">
    <text evidence="8 9">Catalyzes the reduction of 1-pyrroline-5-carboxylate (PCA) to L-proline.</text>
</comment>
<gene>
    <name evidence="9" type="primary">proC</name>
    <name evidence="15" type="ORF">SAMN05192551_104132</name>
</gene>
<evidence type="ECO:0000256" key="1">
    <source>
        <dbReference type="ARBA" id="ARBA00004496"/>
    </source>
</evidence>
<dbReference type="InterPro" id="IPR053790">
    <property type="entry name" value="P5CR-like_CS"/>
</dbReference>
<dbReference type="Pfam" id="PF14748">
    <property type="entry name" value="P5CR_dimer"/>
    <property type="match status" value="1"/>
</dbReference>
<comment type="similarity">
    <text evidence="2 9 12">Belongs to the pyrroline-5-carboxylate reductase family.</text>
</comment>
<dbReference type="GO" id="GO:0004735">
    <property type="term" value="F:pyrroline-5-carboxylate reductase activity"/>
    <property type="evidence" value="ECO:0007669"/>
    <property type="project" value="UniProtKB-UniRule"/>
</dbReference>
<evidence type="ECO:0000256" key="5">
    <source>
        <dbReference type="ARBA" id="ARBA00022650"/>
    </source>
</evidence>
<keyword evidence="16" id="KW-1185">Reference proteome</keyword>